<dbReference type="SUPFAM" id="SSF50193">
    <property type="entry name" value="Ribosomal protein L14"/>
    <property type="match status" value="1"/>
</dbReference>
<comment type="caution">
    <text evidence="3">The sequence shown here is derived from an EMBL/GenBank/DDBJ whole genome shotgun (WGS) entry which is preliminary data.</text>
</comment>
<protein>
    <submittedName>
        <fullName evidence="3">Uncharacterized protein</fullName>
    </submittedName>
</protein>
<evidence type="ECO:0000256" key="1">
    <source>
        <dbReference type="ARBA" id="ARBA00022980"/>
    </source>
</evidence>
<dbReference type="AlphaFoldDB" id="X0XN77"/>
<feature type="non-terminal residue" evidence="3">
    <location>
        <position position="54"/>
    </location>
</feature>
<accession>X0XN77</accession>
<name>X0XN77_9ZZZZ</name>
<dbReference type="GO" id="GO:0005840">
    <property type="term" value="C:ribosome"/>
    <property type="evidence" value="ECO:0007669"/>
    <property type="project" value="InterPro"/>
</dbReference>
<dbReference type="InterPro" id="IPR036853">
    <property type="entry name" value="Ribosomal_uL14_sf"/>
</dbReference>
<proteinExistence type="predicted"/>
<evidence type="ECO:0000313" key="3">
    <source>
        <dbReference type="EMBL" id="GAG38093.1"/>
    </source>
</evidence>
<keyword evidence="1" id="KW-0689">Ribosomal protein</keyword>
<gene>
    <name evidence="3" type="ORF">S01H1_72791</name>
</gene>
<dbReference type="EMBL" id="BARS01048587">
    <property type="protein sequence ID" value="GAG38093.1"/>
    <property type="molecule type" value="Genomic_DNA"/>
</dbReference>
<dbReference type="Pfam" id="PF00238">
    <property type="entry name" value="Ribosomal_L14"/>
    <property type="match status" value="1"/>
</dbReference>
<sequence>MKALKARITKGLQRGSYLVACDNSGAKLLYIISFKHGRGVKGRSPCGGVGDFIT</sequence>
<dbReference type="InterPro" id="IPR000218">
    <property type="entry name" value="Ribosomal_uL14"/>
</dbReference>
<dbReference type="Gene3D" id="2.40.150.20">
    <property type="entry name" value="Ribosomal protein L14"/>
    <property type="match status" value="1"/>
</dbReference>
<reference evidence="3" key="1">
    <citation type="journal article" date="2014" name="Front. Microbiol.">
        <title>High frequency of phylogenetically diverse reductive dehalogenase-homologous genes in deep subseafloor sedimentary metagenomes.</title>
        <authorList>
            <person name="Kawai M."/>
            <person name="Futagami T."/>
            <person name="Toyoda A."/>
            <person name="Takaki Y."/>
            <person name="Nishi S."/>
            <person name="Hori S."/>
            <person name="Arai W."/>
            <person name="Tsubouchi T."/>
            <person name="Morono Y."/>
            <person name="Uchiyama I."/>
            <person name="Ito T."/>
            <person name="Fujiyama A."/>
            <person name="Inagaki F."/>
            <person name="Takami H."/>
        </authorList>
    </citation>
    <scope>NUCLEOTIDE SEQUENCE</scope>
    <source>
        <strain evidence="3">Expedition CK06-06</strain>
    </source>
</reference>
<organism evidence="3">
    <name type="scientific">marine sediment metagenome</name>
    <dbReference type="NCBI Taxonomy" id="412755"/>
    <lineage>
        <taxon>unclassified sequences</taxon>
        <taxon>metagenomes</taxon>
        <taxon>ecological metagenomes</taxon>
    </lineage>
</organism>
<keyword evidence="2" id="KW-0687">Ribonucleoprotein</keyword>
<evidence type="ECO:0000256" key="2">
    <source>
        <dbReference type="ARBA" id="ARBA00023274"/>
    </source>
</evidence>
<dbReference type="GO" id="GO:0003735">
    <property type="term" value="F:structural constituent of ribosome"/>
    <property type="evidence" value="ECO:0007669"/>
    <property type="project" value="InterPro"/>
</dbReference>
<dbReference type="GO" id="GO:0006412">
    <property type="term" value="P:translation"/>
    <property type="evidence" value="ECO:0007669"/>
    <property type="project" value="InterPro"/>
</dbReference>